<sequence length="364" mass="40637">MDFTTVSERLATGQLGRSVSRLVPATPIWEREWDVCCVLDGCRLDLMRETAAAGHRTLPDPEAVGSLWSVGSQSAEWMDRTFAPRYREEMARTAYVTGNPFSSQSCEHILVTSDEVLPLSADDFGVFHEAWRDEWVDDDISTIPPDSLTDAAIAIWRRREELGVDRVLIHYMQPHAPFRSRAEWFFGSADIEHWGQFNPDDGDGDEATAVDGETEDDALDLADLTPEEREALEAFADADDDGADSMNDPWLRVRDGNLSFDAVWAAYRDNLEWALDDLTRLLANCDGRVALTSDHGNGLGEFGVWSHPPGTPVPAVRRVPWVVREGTDRGTCEPGLPDAIRRRDADRDGDGDDIESRLEALGYR</sequence>
<evidence type="ECO:0000313" key="3">
    <source>
        <dbReference type="Proteomes" id="UP000183275"/>
    </source>
</evidence>
<dbReference type="Gene3D" id="3.40.720.10">
    <property type="entry name" value="Alkaline Phosphatase, subunit A"/>
    <property type="match status" value="1"/>
</dbReference>
<feature type="region of interest" description="Disordered" evidence="1">
    <location>
        <begin position="327"/>
        <end position="353"/>
    </location>
</feature>
<gene>
    <name evidence="2" type="ORF">SAMN05216285_3168</name>
</gene>
<dbReference type="InterPro" id="IPR017850">
    <property type="entry name" value="Alkaline_phosphatase_core_sf"/>
</dbReference>
<evidence type="ECO:0000256" key="1">
    <source>
        <dbReference type="SAM" id="MobiDB-lite"/>
    </source>
</evidence>
<organism evidence="2 3">
    <name type="scientific">Natrinema salifodinae</name>
    <dbReference type="NCBI Taxonomy" id="1202768"/>
    <lineage>
        <taxon>Archaea</taxon>
        <taxon>Methanobacteriati</taxon>
        <taxon>Methanobacteriota</taxon>
        <taxon>Stenosarchaea group</taxon>
        <taxon>Halobacteria</taxon>
        <taxon>Halobacteriales</taxon>
        <taxon>Natrialbaceae</taxon>
        <taxon>Natrinema</taxon>
    </lineage>
</organism>
<dbReference type="eggNOG" id="arCOG04525">
    <property type="taxonomic scope" value="Archaea"/>
</dbReference>
<name>A0A1I0Q6V9_9EURY</name>
<dbReference type="RefSeq" id="WP_049991768.1">
    <property type="nucleotide sequence ID" value="NZ_FOIS01000004.1"/>
</dbReference>
<dbReference type="STRING" id="1202768.SAMN05216285_3168"/>
<evidence type="ECO:0000313" key="2">
    <source>
        <dbReference type="EMBL" id="SEW22728.1"/>
    </source>
</evidence>
<accession>A0A1I0Q6V9</accession>
<protein>
    <recommendedName>
        <fullName evidence="4">Sulfatase</fullName>
    </recommendedName>
</protein>
<dbReference type="SUPFAM" id="SSF53649">
    <property type="entry name" value="Alkaline phosphatase-like"/>
    <property type="match status" value="1"/>
</dbReference>
<dbReference type="OrthoDB" id="100846at2157"/>
<dbReference type="AlphaFoldDB" id="A0A1I0Q6V9"/>
<dbReference type="Proteomes" id="UP000183275">
    <property type="component" value="Unassembled WGS sequence"/>
</dbReference>
<dbReference type="EMBL" id="FOIS01000004">
    <property type="protein sequence ID" value="SEW22728.1"/>
    <property type="molecule type" value="Genomic_DNA"/>
</dbReference>
<feature type="compositionally biased region" description="Basic and acidic residues" evidence="1">
    <location>
        <begin position="339"/>
        <end position="353"/>
    </location>
</feature>
<reference evidence="3" key="1">
    <citation type="submission" date="2016-10" db="EMBL/GenBank/DDBJ databases">
        <authorList>
            <person name="Varghese N."/>
        </authorList>
    </citation>
    <scope>NUCLEOTIDE SEQUENCE [LARGE SCALE GENOMIC DNA]</scope>
    <source>
        <strain evidence="3">CGMCC 1.12284</strain>
    </source>
</reference>
<evidence type="ECO:0008006" key="4">
    <source>
        <dbReference type="Google" id="ProtNLM"/>
    </source>
</evidence>
<keyword evidence="3" id="KW-1185">Reference proteome</keyword>
<proteinExistence type="predicted"/>